<protein>
    <submittedName>
        <fullName evidence="1">Uncharacterized protein</fullName>
    </submittedName>
</protein>
<comment type="caution">
    <text evidence="1">The sequence shown here is derived from an EMBL/GenBank/DDBJ whole genome shotgun (WGS) entry which is preliminary data.</text>
</comment>
<organism evidence="1 2">
    <name type="scientific">Catharanthus roseus</name>
    <name type="common">Madagascar periwinkle</name>
    <name type="synonym">Vinca rosea</name>
    <dbReference type="NCBI Taxonomy" id="4058"/>
    <lineage>
        <taxon>Eukaryota</taxon>
        <taxon>Viridiplantae</taxon>
        <taxon>Streptophyta</taxon>
        <taxon>Embryophyta</taxon>
        <taxon>Tracheophyta</taxon>
        <taxon>Spermatophyta</taxon>
        <taxon>Magnoliopsida</taxon>
        <taxon>eudicotyledons</taxon>
        <taxon>Gunneridae</taxon>
        <taxon>Pentapetalae</taxon>
        <taxon>asterids</taxon>
        <taxon>lamiids</taxon>
        <taxon>Gentianales</taxon>
        <taxon>Apocynaceae</taxon>
        <taxon>Rauvolfioideae</taxon>
        <taxon>Vinceae</taxon>
        <taxon>Catharanthinae</taxon>
        <taxon>Catharanthus</taxon>
    </lineage>
</organism>
<dbReference type="Proteomes" id="UP001060085">
    <property type="component" value="Linkage Group LG08"/>
</dbReference>
<keyword evidence="2" id="KW-1185">Reference proteome</keyword>
<dbReference type="EMBL" id="CM044708">
    <property type="protein sequence ID" value="KAI5647709.1"/>
    <property type="molecule type" value="Genomic_DNA"/>
</dbReference>
<name>A0ACB9ZK11_CATRO</name>
<reference evidence="2" key="1">
    <citation type="journal article" date="2023" name="Nat. Plants">
        <title>Single-cell RNA sequencing provides a high-resolution roadmap for understanding the multicellular compartmentation of specialized metabolism.</title>
        <authorList>
            <person name="Sun S."/>
            <person name="Shen X."/>
            <person name="Li Y."/>
            <person name="Li Y."/>
            <person name="Wang S."/>
            <person name="Li R."/>
            <person name="Zhang H."/>
            <person name="Shen G."/>
            <person name="Guo B."/>
            <person name="Wei J."/>
            <person name="Xu J."/>
            <person name="St-Pierre B."/>
            <person name="Chen S."/>
            <person name="Sun C."/>
        </authorList>
    </citation>
    <scope>NUCLEOTIDE SEQUENCE [LARGE SCALE GENOMIC DNA]</scope>
</reference>
<proteinExistence type="predicted"/>
<evidence type="ECO:0000313" key="1">
    <source>
        <dbReference type="EMBL" id="KAI5647709.1"/>
    </source>
</evidence>
<sequence>MFTLQQQLSQLNRQQHTSEGAPTGGTTGPGVPFNIFGGLGAGVPPEELYATQLSQLREMGFFDTEENIRALRAAFGNVQAAVERLLGNHGILMNLISEDMIDMVQQTKDSMFCEYSLENTETGLLNTTKQLSTSLSEKKTVLRDLQNENGNSVPKSSHTSADKSESFKTSFPKRSAAESLTTPLQLQYPMSNAGNGHLVYVRRKPDTEPGRSITCDNHGNGVDCSKLRETDIQDEATQKKSHVKEPKISTSETSSIPIPSSVVLSSARPTVSSSIEKDNDILPPANLNHLHASSIGNPVRVSSKQWEERYIQLQNLLKNLDQSDQNDYVQMLRSLSSVELSKHAVELEKRSIQLSLDEDAHPSSCATILSLDCALRQVARAMIIAYYVTSGATKSSNLGCFGAILKALSGFLDPTRQLPEVSVKAGDACDYLED</sequence>
<evidence type="ECO:0000313" key="2">
    <source>
        <dbReference type="Proteomes" id="UP001060085"/>
    </source>
</evidence>
<accession>A0ACB9ZK11</accession>
<gene>
    <name evidence="1" type="ORF">M9H77_33714</name>
</gene>